<feature type="signal peptide" evidence="3">
    <location>
        <begin position="1"/>
        <end position="26"/>
    </location>
</feature>
<dbReference type="SUPFAM" id="SSF53955">
    <property type="entry name" value="Lysozyme-like"/>
    <property type="match status" value="1"/>
</dbReference>
<evidence type="ECO:0000256" key="3">
    <source>
        <dbReference type="SAM" id="SignalP"/>
    </source>
</evidence>
<dbReference type="InterPro" id="IPR023346">
    <property type="entry name" value="Lysozyme-like_dom_sf"/>
</dbReference>
<dbReference type="Proteomes" id="UP000220836">
    <property type="component" value="Unassembled WGS sequence"/>
</dbReference>
<dbReference type="CDD" id="cd00254">
    <property type="entry name" value="LT-like"/>
    <property type="match status" value="1"/>
</dbReference>
<dbReference type="PANTHER" id="PTHR37423">
    <property type="entry name" value="SOLUBLE LYTIC MUREIN TRANSGLYCOSYLASE-RELATED"/>
    <property type="match status" value="1"/>
</dbReference>
<gene>
    <name evidence="5" type="ORF">PEV8663_03227</name>
</gene>
<evidence type="ECO:0000259" key="4">
    <source>
        <dbReference type="Pfam" id="PF01464"/>
    </source>
</evidence>
<protein>
    <submittedName>
        <fullName evidence="5">Membrane-bound lytic transglycosylase F</fullName>
    </submittedName>
</protein>
<dbReference type="EMBL" id="FXYH01000013">
    <property type="protein sequence ID" value="SMX46321.1"/>
    <property type="molecule type" value="Genomic_DNA"/>
</dbReference>
<dbReference type="PANTHER" id="PTHR37423:SF2">
    <property type="entry name" value="MEMBRANE-BOUND LYTIC MUREIN TRANSGLYCOSYLASE C"/>
    <property type="match status" value="1"/>
</dbReference>
<sequence>MMLRAFLCVLLLAGLTAPLAPRSAQADTDEPGTMCSDGAFGQVQCIRPTHFVFDTCQAIEAFANDSNLDPGFFARLIWQESRFDPNALSHANARGIAQFIPSTAELRGLRDPYNPAQALEYSAEYLGDMSQRFGNHGLAAVGYNGGERRANGLMAGTGGLASETVKYVKIITGFPAEIWAHNPPATHDYRLQKDKPFQQACYELARKRKLSKYPPLEPPKPKLKKWGVQMAFGVTKKRALEQYKARAKSCASVVKSENPDLIWQKSRASPKGGYFLARIGRDSRDGAWKLCGRLKAKGCICTVFRNH</sequence>
<accession>A0A238KUP7</accession>
<dbReference type="AlphaFoldDB" id="A0A238KUP7"/>
<feature type="chain" id="PRO_5012353475" evidence="3">
    <location>
        <begin position="27"/>
        <end position="307"/>
    </location>
</feature>
<dbReference type="InterPro" id="IPR008258">
    <property type="entry name" value="Transglycosylase_SLT_dom_1"/>
</dbReference>
<proteinExistence type="inferred from homology"/>
<dbReference type="Gene3D" id="1.10.530.10">
    <property type="match status" value="1"/>
</dbReference>
<evidence type="ECO:0000313" key="5">
    <source>
        <dbReference type="EMBL" id="SMX46321.1"/>
    </source>
</evidence>
<name>A0A238KUP7_9RHOB</name>
<reference evidence="5 6" key="1">
    <citation type="submission" date="2017-05" db="EMBL/GenBank/DDBJ databases">
        <authorList>
            <person name="Song R."/>
            <person name="Chenine A.L."/>
            <person name="Ruprecht R.M."/>
        </authorList>
    </citation>
    <scope>NUCLEOTIDE SEQUENCE [LARGE SCALE GENOMIC DNA]</scope>
    <source>
        <strain evidence="5 6">CECT 8663</strain>
    </source>
</reference>
<comment type="similarity">
    <text evidence="1">Belongs to the transglycosylase Slt family.</text>
</comment>
<evidence type="ECO:0000256" key="2">
    <source>
        <dbReference type="ARBA" id="ARBA00009387"/>
    </source>
</evidence>
<organism evidence="5 6">
    <name type="scientific">Pelagimonas varians</name>
    <dbReference type="NCBI Taxonomy" id="696760"/>
    <lineage>
        <taxon>Bacteria</taxon>
        <taxon>Pseudomonadati</taxon>
        <taxon>Pseudomonadota</taxon>
        <taxon>Alphaproteobacteria</taxon>
        <taxon>Rhodobacterales</taxon>
        <taxon>Roseobacteraceae</taxon>
        <taxon>Pelagimonas</taxon>
    </lineage>
</organism>
<dbReference type="Pfam" id="PF01464">
    <property type="entry name" value="SLT"/>
    <property type="match status" value="1"/>
</dbReference>
<feature type="domain" description="Transglycosylase SLT" evidence="4">
    <location>
        <begin position="59"/>
        <end position="151"/>
    </location>
</feature>
<keyword evidence="3" id="KW-0732">Signal</keyword>
<keyword evidence="6" id="KW-1185">Reference proteome</keyword>
<evidence type="ECO:0000313" key="6">
    <source>
        <dbReference type="Proteomes" id="UP000220836"/>
    </source>
</evidence>
<evidence type="ECO:0000256" key="1">
    <source>
        <dbReference type="ARBA" id="ARBA00007734"/>
    </source>
</evidence>
<comment type="similarity">
    <text evidence="2">Belongs to the virb1 family.</text>
</comment>